<dbReference type="STRING" id="546364.SAMN04489730_3522"/>
<dbReference type="PANTHER" id="PTHR34512:SF30">
    <property type="entry name" value="OUTER MEMBRANE PROTEIN ASSEMBLY FACTOR BAMB"/>
    <property type="match status" value="1"/>
</dbReference>
<evidence type="ECO:0000313" key="3">
    <source>
        <dbReference type="EMBL" id="SFW72902.1"/>
    </source>
</evidence>
<dbReference type="InterPro" id="IPR002372">
    <property type="entry name" value="PQQ_rpt_dom"/>
</dbReference>
<dbReference type="SUPFAM" id="SSF50998">
    <property type="entry name" value="Quinoprotein alcohol dehydrogenase-like"/>
    <property type="match status" value="1"/>
</dbReference>
<dbReference type="Proteomes" id="UP000182740">
    <property type="component" value="Unassembled WGS sequence"/>
</dbReference>
<dbReference type="InterPro" id="IPR015943">
    <property type="entry name" value="WD40/YVTN_repeat-like_dom_sf"/>
</dbReference>
<feature type="compositionally biased region" description="Pro residues" evidence="1">
    <location>
        <begin position="1"/>
        <end position="14"/>
    </location>
</feature>
<dbReference type="Pfam" id="PF13360">
    <property type="entry name" value="PQQ_2"/>
    <property type="match status" value="2"/>
</dbReference>
<accession>A0A1K1RMH9</accession>
<dbReference type="EMBL" id="FPJG01000006">
    <property type="protein sequence ID" value="SFW72902.1"/>
    <property type="molecule type" value="Genomic_DNA"/>
</dbReference>
<evidence type="ECO:0000259" key="2">
    <source>
        <dbReference type="Pfam" id="PF13360"/>
    </source>
</evidence>
<dbReference type="Gene3D" id="2.140.10.10">
    <property type="entry name" value="Quinoprotein alcohol dehydrogenase-like superfamily"/>
    <property type="match status" value="1"/>
</dbReference>
<dbReference type="InterPro" id="IPR018391">
    <property type="entry name" value="PQQ_b-propeller_rpt"/>
</dbReference>
<dbReference type="SMART" id="SM00564">
    <property type="entry name" value="PQQ"/>
    <property type="match status" value="5"/>
</dbReference>
<reference evidence="4" key="1">
    <citation type="submission" date="2016-11" db="EMBL/GenBank/DDBJ databases">
        <authorList>
            <person name="Varghese N."/>
            <person name="Submissions S."/>
        </authorList>
    </citation>
    <scope>NUCLEOTIDE SEQUENCE [LARGE SCALE GENOMIC DNA]</scope>
    <source>
        <strain evidence="4">DSM 44671</strain>
    </source>
</reference>
<protein>
    <submittedName>
        <fullName evidence="3">Outer membrane protein assembly factor BamB, contains PQQ-like beta-propeller repeat</fullName>
    </submittedName>
</protein>
<dbReference type="Gene3D" id="2.130.10.10">
    <property type="entry name" value="YVTN repeat-like/Quinoprotein amine dehydrogenase"/>
    <property type="match status" value="1"/>
</dbReference>
<keyword evidence="4" id="KW-1185">Reference proteome</keyword>
<gene>
    <name evidence="3" type="ORF">SAMN04489730_3522</name>
</gene>
<dbReference type="OrthoDB" id="5296951at2"/>
<evidence type="ECO:0000313" key="4">
    <source>
        <dbReference type="Proteomes" id="UP000182740"/>
    </source>
</evidence>
<name>A0A1K1RMH9_9PSEU</name>
<feature type="domain" description="Pyrrolo-quinoline quinone repeat" evidence="2">
    <location>
        <begin position="158"/>
        <end position="302"/>
    </location>
</feature>
<organism evidence="3 4">
    <name type="scientific">Amycolatopsis australiensis</name>
    <dbReference type="NCBI Taxonomy" id="546364"/>
    <lineage>
        <taxon>Bacteria</taxon>
        <taxon>Bacillati</taxon>
        <taxon>Actinomycetota</taxon>
        <taxon>Actinomycetes</taxon>
        <taxon>Pseudonocardiales</taxon>
        <taxon>Pseudonocardiaceae</taxon>
        <taxon>Amycolatopsis</taxon>
    </lineage>
</organism>
<dbReference type="InterPro" id="IPR011047">
    <property type="entry name" value="Quinoprotein_ADH-like_sf"/>
</dbReference>
<dbReference type="AlphaFoldDB" id="A0A1K1RMH9"/>
<dbReference type="PANTHER" id="PTHR34512">
    <property type="entry name" value="CELL SURFACE PROTEIN"/>
    <property type="match status" value="1"/>
</dbReference>
<sequence length="421" mass="42942">MGCGPPDPGAGPPRGPRRGGAGLRGTRVNFRRTLAALVGVLLPVAGFAAPVAQAAQTGVSVTYQVDARHDGTLLDSGVAAPPLDRKWARDLGGRVSYPIVAGGRVFVTSASPSGYGTILHGFDAATGQDAWAPVDLGGTYWWSALAYGGGRLYAQNYDGVLSAFNPATGAKVWSVQLPGQYAFSSPPTFAAGVVYTGGAGSGGTLYAVDAASGAVLWTQGVANGDDSSPAVTANGVYVSYACEQTYAFDPKSGTPIWRHQTGCSGGGGRTPVVADGGLWIRDDAGAPAAVLNLADGAVRGTYDATGSAPAPAFDGRQGYFVDNGVLKERHSRTFENRWTFAGDNQLSSAPIVVNGYVYVGSRTGQLWALNGATGEPVWSTNVGAPIEPPDEHNVSQPLTGLAAGGGLVVVPATNTLVAYGH</sequence>
<feature type="domain" description="Pyrrolo-quinoline quinone repeat" evidence="2">
    <location>
        <begin position="336"/>
        <end position="418"/>
    </location>
</feature>
<evidence type="ECO:0000256" key="1">
    <source>
        <dbReference type="SAM" id="MobiDB-lite"/>
    </source>
</evidence>
<proteinExistence type="predicted"/>
<feature type="region of interest" description="Disordered" evidence="1">
    <location>
        <begin position="1"/>
        <end position="24"/>
    </location>
</feature>